<dbReference type="OrthoDB" id="9782855at2"/>
<keyword evidence="5" id="KW-0443">Lipid metabolism</keyword>
<feature type="active site" evidence="6">
    <location>
        <position position="390"/>
    </location>
</feature>
<dbReference type="PIRSF" id="PIRSF003085">
    <property type="entry name" value="CMAS"/>
    <property type="match status" value="1"/>
</dbReference>
<reference evidence="8" key="1">
    <citation type="submission" date="2016-10" db="EMBL/GenBank/DDBJ databases">
        <authorList>
            <person name="Varghese N."/>
            <person name="Submissions S."/>
        </authorList>
    </citation>
    <scope>NUCLEOTIDE SEQUENCE [LARGE SCALE GENOMIC DNA]</scope>
    <source>
        <strain evidence="8">DSM 11578</strain>
    </source>
</reference>
<dbReference type="PANTHER" id="PTHR43667">
    <property type="entry name" value="CYCLOPROPANE-FATTY-ACYL-PHOSPHOLIPID SYNTHASE"/>
    <property type="match status" value="1"/>
</dbReference>
<dbReference type="SUPFAM" id="SSF53335">
    <property type="entry name" value="S-adenosyl-L-methionine-dependent methyltransferases"/>
    <property type="match status" value="1"/>
</dbReference>
<gene>
    <name evidence="7" type="ORF">SAMN04488079_10346</name>
</gene>
<keyword evidence="2" id="KW-0489">Methyltransferase</keyword>
<dbReference type="AlphaFoldDB" id="A0A1I3VHK2"/>
<accession>A0A1I3VHK2</accession>
<evidence type="ECO:0000256" key="6">
    <source>
        <dbReference type="PIRSR" id="PIRSR003085-1"/>
    </source>
</evidence>
<dbReference type="Pfam" id="PF02353">
    <property type="entry name" value="CMAS"/>
    <property type="match status" value="1"/>
</dbReference>
<evidence type="ECO:0000313" key="8">
    <source>
        <dbReference type="Proteomes" id="UP000198924"/>
    </source>
</evidence>
<evidence type="ECO:0000256" key="4">
    <source>
        <dbReference type="ARBA" id="ARBA00022691"/>
    </source>
</evidence>
<keyword evidence="8" id="KW-1185">Reference proteome</keyword>
<evidence type="ECO:0000256" key="1">
    <source>
        <dbReference type="ARBA" id="ARBA00010815"/>
    </source>
</evidence>
<dbReference type="Proteomes" id="UP000198924">
    <property type="component" value="Unassembled WGS sequence"/>
</dbReference>
<dbReference type="RefSeq" id="WP_091711681.1">
    <property type="nucleotide sequence ID" value="NZ_FOSH01000003.1"/>
</dbReference>
<protein>
    <submittedName>
        <fullName evidence="7">Cyclopropane-fatty-acyl-phospholipid synthase</fullName>
    </submittedName>
</protein>
<dbReference type="STRING" id="45496.SAMN04488079_10346"/>
<evidence type="ECO:0000256" key="3">
    <source>
        <dbReference type="ARBA" id="ARBA00022679"/>
    </source>
</evidence>
<comment type="similarity">
    <text evidence="1">Belongs to the CFA/CMAS family.</text>
</comment>
<organism evidence="7 8">
    <name type="scientific">Methylophaga sulfidovorans</name>
    <dbReference type="NCBI Taxonomy" id="45496"/>
    <lineage>
        <taxon>Bacteria</taxon>
        <taxon>Pseudomonadati</taxon>
        <taxon>Pseudomonadota</taxon>
        <taxon>Gammaproteobacteria</taxon>
        <taxon>Thiotrichales</taxon>
        <taxon>Piscirickettsiaceae</taxon>
        <taxon>Methylophaga</taxon>
    </lineage>
</organism>
<dbReference type="InterPro" id="IPR050723">
    <property type="entry name" value="CFA/CMAS"/>
</dbReference>
<dbReference type="InterPro" id="IPR003333">
    <property type="entry name" value="CMAS"/>
</dbReference>
<dbReference type="PANTHER" id="PTHR43667:SF2">
    <property type="entry name" value="FATTY ACID C-METHYL TRANSFERASE"/>
    <property type="match status" value="1"/>
</dbReference>
<evidence type="ECO:0000313" key="7">
    <source>
        <dbReference type="EMBL" id="SFJ94848.1"/>
    </source>
</evidence>
<dbReference type="CDD" id="cd02440">
    <property type="entry name" value="AdoMet_MTases"/>
    <property type="match status" value="1"/>
</dbReference>
<dbReference type="EMBL" id="FOSH01000003">
    <property type="protein sequence ID" value="SFJ94848.1"/>
    <property type="molecule type" value="Genomic_DNA"/>
</dbReference>
<dbReference type="GO" id="GO:0008610">
    <property type="term" value="P:lipid biosynthetic process"/>
    <property type="evidence" value="ECO:0007669"/>
    <property type="project" value="InterPro"/>
</dbReference>
<evidence type="ECO:0000256" key="2">
    <source>
        <dbReference type="ARBA" id="ARBA00022603"/>
    </source>
</evidence>
<dbReference type="Gene3D" id="3.40.50.150">
    <property type="entry name" value="Vaccinia Virus protein VP39"/>
    <property type="match status" value="1"/>
</dbReference>
<dbReference type="GO" id="GO:0008168">
    <property type="term" value="F:methyltransferase activity"/>
    <property type="evidence" value="ECO:0007669"/>
    <property type="project" value="UniProtKB-KW"/>
</dbReference>
<keyword evidence="4" id="KW-0949">S-adenosyl-L-methionine</keyword>
<proteinExistence type="inferred from homology"/>
<keyword evidence="3" id="KW-0808">Transferase</keyword>
<name>A0A1I3VHK2_9GAMM</name>
<dbReference type="GO" id="GO:0032259">
    <property type="term" value="P:methylation"/>
    <property type="evidence" value="ECO:0007669"/>
    <property type="project" value="UniProtKB-KW"/>
</dbReference>
<evidence type="ECO:0000256" key="5">
    <source>
        <dbReference type="ARBA" id="ARBA00023098"/>
    </source>
</evidence>
<dbReference type="InterPro" id="IPR029063">
    <property type="entry name" value="SAM-dependent_MTases_sf"/>
</dbReference>
<sequence>MTPPIHAIRQSELKISKFHRLCLHLLCKQLKHLEDGFLVIEMAELRLEFGDSTAELKSHIFVKHPHFFEAAVLGGSVGVAESYMDAEWQVDDLTRLIRLFVRNRHLVDGMEEGIARLAGLLMQGVHWLRKNTRAGSRKNIAAHYDLGNDLFELFLDREHMMYSSALYYDSTESLEQAQSNKLARLCDKLDLQPDDHLLEIGTGWGGCAVYAALHYGCRVTTTTISQQQYDYAVRRVREYNLQDKITVLLEDYRDLEGQYDKLISIEMVEAVGHHFIDEFFQRCSDLLKADGVAVIQAITLEDHRYQQAVKSVDFIKRFIFPGSFIPCVSVLVNSAAKAEMKLSNLEDIGTSYAQTLQVWRERFFDKLEQVKAMGYDDRFIRMWEFYLCYCEGGFIERSISDVHLVFSKPENRQPSWIPGRG</sequence>